<name>A0A943I2F0_9FIRM</name>
<organism evidence="1 2">
    <name type="scientific">Acidaminococcus intestini</name>
    <dbReference type="NCBI Taxonomy" id="187327"/>
    <lineage>
        <taxon>Bacteria</taxon>
        <taxon>Bacillati</taxon>
        <taxon>Bacillota</taxon>
        <taxon>Negativicutes</taxon>
        <taxon>Acidaminococcales</taxon>
        <taxon>Acidaminococcaceae</taxon>
        <taxon>Acidaminococcus</taxon>
    </lineage>
</organism>
<evidence type="ECO:0000313" key="2">
    <source>
        <dbReference type="Proteomes" id="UP000754226"/>
    </source>
</evidence>
<accession>A0A943I2F0</accession>
<evidence type="ECO:0000313" key="1">
    <source>
        <dbReference type="EMBL" id="MBS5519814.1"/>
    </source>
</evidence>
<reference evidence="1" key="1">
    <citation type="submission" date="2021-02" db="EMBL/GenBank/DDBJ databases">
        <title>Infant gut strain persistence is associated with maternal origin, phylogeny, and functional potential including surface adhesion and iron acquisition.</title>
        <authorList>
            <person name="Lou Y.C."/>
        </authorList>
    </citation>
    <scope>NUCLEOTIDE SEQUENCE</scope>
    <source>
        <strain evidence="1">L3_106_000M1_dasL3_106_000M1_concoct_15</strain>
    </source>
</reference>
<dbReference type="Proteomes" id="UP000754226">
    <property type="component" value="Unassembled WGS sequence"/>
</dbReference>
<gene>
    <name evidence="1" type="ORF">KHX13_05725</name>
</gene>
<proteinExistence type="predicted"/>
<sequence>MPISAEIEAAEQLLGMLAGLKSQGVQKAIQRASKRAATAARTAGTKSIRSIYTMKSGNLKARTQIRKEDDGTTILVRGSTEPVSRYKASKRKYGVFVAIKRDGGGRVPRSFTLNGHFVARAGKERYPVKGLYGPAVPQLFGNPEVMEEMQERGQEVFNSRLQHELERLLGGA</sequence>
<protein>
    <submittedName>
        <fullName evidence="1">Uncharacterized protein</fullName>
    </submittedName>
</protein>
<dbReference type="AlphaFoldDB" id="A0A943I2F0"/>
<dbReference type="EMBL" id="JAGZCZ010000005">
    <property type="protein sequence ID" value="MBS5519814.1"/>
    <property type="molecule type" value="Genomic_DNA"/>
</dbReference>
<comment type="caution">
    <text evidence="1">The sequence shown here is derived from an EMBL/GenBank/DDBJ whole genome shotgun (WGS) entry which is preliminary data.</text>
</comment>